<gene>
    <name evidence="1" type="ORF">CCC_01332</name>
</gene>
<dbReference type="AlphaFoldDB" id="A0A0C2UZL9"/>
<dbReference type="EMBL" id="JXSL01000030">
    <property type="protein sequence ID" value="KIL98271.1"/>
    <property type="molecule type" value="Genomic_DNA"/>
</dbReference>
<sequence>MLLGLRRRIGALIGGFEAAQGSRRLKGFQPSRAHVNTLISAAGSDITARARYLVRNNGYALNAAESWTGNAVGTGIKPSSLIADKDLKALVQQLWLAWTDESDAEDLTDFYGQQRRAAREVFIAGEVFFRLRPRRPEDGLTVPLQLQMLPSEMLPLTRTEVLPNGNVIRQGIEFDRIGRRAAYWFLRRHPGDLTDPGMVGEMVRVPAAEIIHVIDPVESGQLRGVSRLAPAIVKLFLLDQYDDAELERKKIAAMYAMFVISPAPADVIDMVPADDGSGDRIVEVQPGQVVPLEPGEQIQTSAPADVGGSYEPFEYRTLLQISAATGIPYAYLSNDMLKANYSNSRMALLEFRRRVEAWQHSVMVHQMCRKVWQRWLDVAVLSGALDIPGYERNRASFIACSWLPPKWDWVDPLKDAKAEIEQIGAGLKSRSQALAERGYDAEQVDAEIAADKAREQRLGLSFGATPPAAPTHDTSPISKRMDMSERVFSIDTVSEVTGISRANLHQMICRRHFVPIHSTRNGVARDFTLRDMVHLAVVSDLRSIGIDLRRAVNMVGSSADGTAGRDIVTCRSGEIEITVDVARIADRVRDRMAGERS</sequence>
<dbReference type="GO" id="GO:0005198">
    <property type="term" value="F:structural molecule activity"/>
    <property type="evidence" value="ECO:0007669"/>
    <property type="project" value="InterPro"/>
</dbReference>
<keyword evidence="2" id="KW-1185">Reference proteome</keyword>
<dbReference type="RefSeq" id="WP_009870804.1">
    <property type="nucleotide sequence ID" value="NZ_JXSL01000030.1"/>
</dbReference>
<accession>A0A0C2UZL9</accession>
<dbReference type="InterPro" id="IPR006429">
    <property type="entry name" value="Phage_lambda_portal"/>
</dbReference>
<dbReference type="Proteomes" id="UP000031971">
    <property type="component" value="Unassembled WGS sequence"/>
</dbReference>
<name>A0A0C2UZL9_PARME</name>
<dbReference type="NCBIfam" id="TIGR01539">
    <property type="entry name" value="portal_lambda"/>
    <property type="match status" value="1"/>
</dbReference>
<comment type="caution">
    <text evidence="1">The sequence shown here is derived from an EMBL/GenBank/DDBJ whole genome shotgun (WGS) entry which is preliminary data.</text>
</comment>
<dbReference type="STRING" id="272627.CCC_01332"/>
<organism evidence="1 2">
    <name type="scientific">Paramagnetospirillum magnetotacticum MS-1</name>
    <dbReference type="NCBI Taxonomy" id="272627"/>
    <lineage>
        <taxon>Bacteria</taxon>
        <taxon>Pseudomonadati</taxon>
        <taxon>Pseudomonadota</taxon>
        <taxon>Alphaproteobacteria</taxon>
        <taxon>Rhodospirillales</taxon>
        <taxon>Magnetospirillaceae</taxon>
        <taxon>Paramagnetospirillum</taxon>
    </lineage>
</organism>
<dbReference type="GO" id="GO:0019068">
    <property type="term" value="P:virion assembly"/>
    <property type="evidence" value="ECO:0007669"/>
    <property type="project" value="InterPro"/>
</dbReference>
<reference evidence="1 2" key="1">
    <citation type="submission" date="2015-01" db="EMBL/GenBank/DDBJ databases">
        <title>Genome Sequence of Magnetospirillum magnetotacticum Strain MS-1.</title>
        <authorList>
            <person name="Marinov G.K."/>
            <person name="Smalley M.D."/>
            <person name="DeSalvo G."/>
        </authorList>
    </citation>
    <scope>NUCLEOTIDE SEQUENCE [LARGE SCALE GENOMIC DNA]</scope>
    <source>
        <strain evidence="1 2">MS-1</strain>
    </source>
</reference>
<dbReference type="Pfam" id="PF05136">
    <property type="entry name" value="Phage_portal_2"/>
    <property type="match status" value="1"/>
</dbReference>
<proteinExistence type="predicted"/>
<protein>
    <submittedName>
        <fullName evidence="1">Phage portal protein</fullName>
    </submittedName>
</protein>
<evidence type="ECO:0000313" key="2">
    <source>
        <dbReference type="Proteomes" id="UP000031971"/>
    </source>
</evidence>
<evidence type="ECO:0000313" key="1">
    <source>
        <dbReference type="EMBL" id="KIL98271.1"/>
    </source>
</evidence>